<keyword evidence="3" id="KW-0732">Signal</keyword>
<evidence type="ECO:0000313" key="5">
    <source>
        <dbReference type="Proteomes" id="UP001152049"/>
    </source>
</evidence>
<accession>A0A9W8RRH8</accession>
<evidence type="ECO:0000256" key="3">
    <source>
        <dbReference type="SAM" id="SignalP"/>
    </source>
</evidence>
<feature type="region of interest" description="Disordered" evidence="1">
    <location>
        <begin position="282"/>
        <end position="302"/>
    </location>
</feature>
<evidence type="ECO:0000313" key="4">
    <source>
        <dbReference type="EMBL" id="KAJ4253415.1"/>
    </source>
</evidence>
<keyword evidence="5" id="KW-1185">Reference proteome</keyword>
<feature type="region of interest" description="Disordered" evidence="1">
    <location>
        <begin position="66"/>
        <end position="175"/>
    </location>
</feature>
<dbReference type="EMBL" id="JAOQAZ010000024">
    <property type="protein sequence ID" value="KAJ4253415.1"/>
    <property type="molecule type" value="Genomic_DNA"/>
</dbReference>
<feature type="signal peptide" evidence="3">
    <location>
        <begin position="1"/>
        <end position="19"/>
    </location>
</feature>
<keyword evidence="2" id="KW-0472">Membrane</keyword>
<feature type="compositionally biased region" description="Low complexity" evidence="1">
    <location>
        <begin position="125"/>
        <end position="171"/>
    </location>
</feature>
<sequence>MRHLIIITFLALSILLVAGREIDDAQPDPSGYNSPSDLYHALPSQGAHDSREDAWERGPLVERWRQWVRRQDNTETGGDDKTTEKDAAKETTKEEDKTTENKATTTEDKPTTTEEKPTTTEEPETTTQQPTTTEETTTQESTTVSSTEMSTSSESSSESSSTTSSTQTTTEPGASCFSTTVSTSIVCSVTTGGVTKSASCITNRMTSSTCSPGLLCTTHPDSGVAVCMKSHNEIGTEGIVVAALFGACIAGCMAVLVGMCLTDKRAQKRHANLVRVKTLRAAARNKAKPEDQHGLMAGGPSS</sequence>
<evidence type="ECO:0000256" key="2">
    <source>
        <dbReference type="SAM" id="Phobius"/>
    </source>
</evidence>
<feature type="compositionally biased region" description="Basic and acidic residues" evidence="1">
    <location>
        <begin position="66"/>
        <end position="119"/>
    </location>
</feature>
<organism evidence="4 5">
    <name type="scientific">Fusarium torreyae</name>
    <dbReference type="NCBI Taxonomy" id="1237075"/>
    <lineage>
        <taxon>Eukaryota</taxon>
        <taxon>Fungi</taxon>
        <taxon>Dikarya</taxon>
        <taxon>Ascomycota</taxon>
        <taxon>Pezizomycotina</taxon>
        <taxon>Sordariomycetes</taxon>
        <taxon>Hypocreomycetidae</taxon>
        <taxon>Hypocreales</taxon>
        <taxon>Nectriaceae</taxon>
        <taxon>Fusarium</taxon>
    </lineage>
</organism>
<feature type="transmembrane region" description="Helical" evidence="2">
    <location>
        <begin position="239"/>
        <end position="261"/>
    </location>
</feature>
<dbReference type="AlphaFoldDB" id="A0A9W8RRH8"/>
<dbReference type="Proteomes" id="UP001152049">
    <property type="component" value="Unassembled WGS sequence"/>
</dbReference>
<feature type="chain" id="PRO_5040851111" evidence="3">
    <location>
        <begin position="20"/>
        <end position="302"/>
    </location>
</feature>
<keyword evidence="2" id="KW-0812">Transmembrane</keyword>
<feature type="region of interest" description="Disordered" evidence="1">
    <location>
        <begin position="27"/>
        <end position="54"/>
    </location>
</feature>
<reference evidence="4" key="1">
    <citation type="submission" date="2022-09" db="EMBL/GenBank/DDBJ databases">
        <title>Fusarium specimens isolated from Avocado Roots.</title>
        <authorList>
            <person name="Stajich J."/>
            <person name="Roper C."/>
            <person name="Heimlech-Rivalta G."/>
        </authorList>
    </citation>
    <scope>NUCLEOTIDE SEQUENCE</scope>
    <source>
        <strain evidence="4">CF00136</strain>
    </source>
</reference>
<gene>
    <name evidence="4" type="ORF">NW762_010573</name>
</gene>
<dbReference type="OrthoDB" id="5102988at2759"/>
<name>A0A9W8RRH8_9HYPO</name>
<proteinExistence type="predicted"/>
<evidence type="ECO:0000256" key="1">
    <source>
        <dbReference type="SAM" id="MobiDB-lite"/>
    </source>
</evidence>
<protein>
    <submittedName>
        <fullName evidence="4">Uncharacterized protein</fullName>
    </submittedName>
</protein>
<comment type="caution">
    <text evidence="4">The sequence shown here is derived from an EMBL/GenBank/DDBJ whole genome shotgun (WGS) entry which is preliminary data.</text>
</comment>
<keyword evidence="2" id="KW-1133">Transmembrane helix</keyword>